<dbReference type="GO" id="GO:0004536">
    <property type="term" value="F:DNA nuclease activity"/>
    <property type="evidence" value="ECO:0007669"/>
    <property type="project" value="InterPro"/>
</dbReference>
<dbReference type="InterPro" id="IPR018228">
    <property type="entry name" value="DNase_TatD-rel_CS"/>
</dbReference>
<dbReference type="SUPFAM" id="SSF51556">
    <property type="entry name" value="Metallo-dependent hydrolases"/>
    <property type="match status" value="1"/>
</dbReference>
<evidence type="ECO:0000313" key="5">
    <source>
        <dbReference type="Proteomes" id="UP000243688"/>
    </source>
</evidence>
<dbReference type="FunFam" id="3.20.20.140:FF:000005">
    <property type="entry name" value="TatD family hydrolase"/>
    <property type="match status" value="1"/>
</dbReference>
<evidence type="ECO:0000256" key="1">
    <source>
        <dbReference type="ARBA" id="ARBA00022723"/>
    </source>
</evidence>
<feature type="binding site" evidence="3">
    <location>
        <position position="92"/>
    </location>
    <ligand>
        <name>a divalent metal cation</name>
        <dbReference type="ChEBI" id="CHEBI:60240"/>
        <label>1</label>
    </ligand>
</feature>
<dbReference type="GO" id="GO:0005829">
    <property type="term" value="C:cytosol"/>
    <property type="evidence" value="ECO:0007669"/>
    <property type="project" value="TreeGrafter"/>
</dbReference>
<dbReference type="InterPro" id="IPR015991">
    <property type="entry name" value="TatD/YcfH-like"/>
</dbReference>
<protein>
    <submittedName>
        <fullName evidence="4">Hydrolase TatD</fullName>
    </submittedName>
</protein>
<dbReference type="GO" id="GO:0046872">
    <property type="term" value="F:metal ion binding"/>
    <property type="evidence" value="ECO:0007669"/>
    <property type="project" value="UniProtKB-KW"/>
</dbReference>
<dbReference type="PANTHER" id="PTHR46124">
    <property type="entry name" value="D-AMINOACYL-TRNA DEACYLASE"/>
    <property type="match status" value="1"/>
</dbReference>
<dbReference type="PROSITE" id="PS01091">
    <property type="entry name" value="TATD_3"/>
    <property type="match status" value="1"/>
</dbReference>
<sequence>MLTDTHAHLSSPRFDDDRDDALRRAREAGVTRIIDVGFNRRSIAASLALAEREPDVWAAVGWHPTDAVEMEPDDLDRLAEWCRHPKVVAIGEIGLDYYWKNVSPDVQRRAFREQIRLARRVGKPIVIHNRDAHGDVVAILREERADEIGGVMHCFSGDAHFAAECLALGFYLSFGGPITFKSNGALREVLARVPKDRLLLETDSPYLAPHPHRGRRNEPAYVRLVAETAASVLGMEPDELAAVTTENAKKLFILS</sequence>
<evidence type="ECO:0000313" key="4">
    <source>
        <dbReference type="EMBL" id="PDO11103.1"/>
    </source>
</evidence>
<dbReference type="NCBIfam" id="TIGR00010">
    <property type="entry name" value="YchF/TatD family DNA exonuclease"/>
    <property type="match status" value="1"/>
</dbReference>
<dbReference type="PIRSF" id="PIRSF005902">
    <property type="entry name" value="DNase_TatD"/>
    <property type="match status" value="1"/>
</dbReference>
<feature type="binding site" evidence="3">
    <location>
        <position position="128"/>
    </location>
    <ligand>
        <name>a divalent metal cation</name>
        <dbReference type="ChEBI" id="CHEBI:60240"/>
        <label>2</label>
    </ligand>
</feature>
<dbReference type="Proteomes" id="UP000243688">
    <property type="component" value="Unassembled WGS sequence"/>
</dbReference>
<reference evidence="4 5" key="1">
    <citation type="submission" date="2016-12" db="EMBL/GenBank/DDBJ databases">
        <title>Candidatus Reconcilibacillus cellulovorans genome.</title>
        <authorList>
            <person name="Kolinko S."/>
            <person name="Wu Y.-W."/>
            <person name="Tachea F."/>
            <person name="Denzel E."/>
            <person name="Hiras J."/>
            <person name="Baecker N."/>
            <person name="Chan L.J."/>
            <person name="Eichorst S.A."/>
            <person name="Frey D."/>
            <person name="Adams P.D."/>
            <person name="Pray T."/>
            <person name="Tanjore D."/>
            <person name="Petzold C.J."/>
            <person name="Gladden J.M."/>
            <person name="Simmons B.A."/>
            <person name="Singer S.W."/>
        </authorList>
    </citation>
    <scope>NUCLEOTIDE SEQUENCE [LARGE SCALE GENOMIC DNA]</scope>
    <source>
        <strain evidence="4">JTherm</strain>
    </source>
</reference>
<comment type="caution">
    <text evidence="4">The sequence shown here is derived from an EMBL/GenBank/DDBJ whole genome shotgun (WGS) entry which is preliminary data.</text>
</comment>
<dbReference type="GO" id="GO:0016788">
    <property type="term" value="F:hydrolase activity, acting on ester bonds"/>
    <property type="evidence" value="ECO:0007669"/>
    <property type="project" value="InterPro"/>
</dbReference>
<accession>A0A2A6E296</accession>
<dbReference type="PANTHER" id="PTHR46124:SF2">
    <property type="entry name" value="D-AMINOACYL-TRNA DEACYLASE"/>
    <property type="match status" value="1"/>
</dbReference>
<feature type="binding site" evidence="3">
    <location>
        <position position="153"/>
    </location>
    <ligand>
        <name>a divalent metal cation</name>
        <dbReference type="ChEBI" id="CHEBI:60240"/>
        <label>2</label>
    </ligand>
</feature>
<evidence type="ECO:0000256" key="3">
    <source>
        <dbReference type="PIRSR" id="PIRSR005902-1"/>
    </source>
</evidence>
<dbReference type="InterPro" id="IPR032466">
    <property type="entry name" value="Metal_Hydrolase"/>
</dbReference>
<gene>
    <name evidence="4" type="ORF">BLM47_03680</name>
</gene>
<dbReference type="AlphaFoldDB" id="A0A2A6E296"/>
<keyword evidence="2 4" id="KW-0378">Hydrolase</keyword>
<evidence type="ECO:0000256" key="2">
    <source>
        <dbReference type="ARBA" id="ARBA00022801"/>
    </source>
</evidence>
<proteinExistence type="predicted"/>
<feature type="binding site" evidence="3">
    <location>
        <position position="203"/>
    </location>
    <ligand>
        <name>a divalent metal cation</name>
        <dbReference type="ChEBI" id="CHEBI:60240"/>
        <label>1</label>
    </ligand>
</feature>
<dbReference type="CDD" id="cd01310">
    <property type="entry name" value="TatD_DNAse"/>
    <property type="match status" value="1"/>
</dbReference>
<feature type="binding site" evidence="3">
    <location>
        <position position="6"/>
    </location>
    <ligand>
        <name>a divalent metal cation</name>
        <dbReference type="ChEBI" id="CHEBI:60240"/>
        <label>1</label>
    </ligand>
</feature>
<feature type="binding site" evidence="3">
    <location>
        <position position="8"/>
    </location>
    <ligand>
        <name>a divalent metal cation</name>
        <dbReference type="ChEBI" id="CHEBI:60240"/>
        <label>1</label>
    </ligand>
</feature>
<dbReference type="InterPro" id="IPR001130">
    <property type="entry name" value="TatD-like"/>
</dbReference>
<dbReference type="Pfam" id="PF01026">
    <property type="entry name" value="TatD_DNase"/>
    <property type="match status" value="1"/>
</dbReference>
<keyword evidence="1 3" id="KW-0479">Metal-binding</keyword>
<name>A0A2A6E296_9BACL</name>
<dbReference type="EMBL" id="MOXJ01000005">
    <property type="protein sequence ID" value="PDO11103.1"/>
    <property type="molecule type" value="Genomic_DNA"/>
</dbReference>
<organism evidence="4 5">
    <name type="scientific">Candidatus Reconcilbacillus cellulovorans</name>
    <dbReference type="NCBI Taxonomy" id="1906605"/>
    <lineage>
        <taxon>Bacteria</taxon>
        <taxon>Bacillati</taxon>
        <taxon>Bacillota</taxon>
        <taxon>Bacilli</taxon>
        <taxon>Bacillales</taxon>
        <taxon>Paenibacillaceae</taxon>
        <taxon>Candidatus Reconcilbacillus</taxon>
    </lineage>
</organism>
<dbReference type="Gene3D" id="3.20.20.140">
    <property type="entry name" value="Metal-dependent hydrolases"/>
    <property type="match status" value="1"/>
</dbReference>